<dbReference type="InterPro" id="IPR000276">
    <property type="entry name" value="GPCR_Rhodpsn"/>
</dbReference>
<dbReference type="RefSeq" id="XP_030042689.1">
    <property type="nucleotide sequence ID" value="XM_030186829.1"/>
</dbReference>
<dbReference type="AlphaFoldDB" id="A0A6P7WXP3"/>
<evidence type="ECO:0000256" key="13">
    <source>
        <dbReference type="RuleBase" id="RU363047"/>
    </source>
</evidence>
<dbReference type="PROSITE" id="PS50262">
    <property type="entry name" value="G_PROTEIN_RECEP_F1_2"/>
    <property type="match status" value="1"/>
</dbReference>
<keyword evidence="6 13" id="KW-1133">Transmembrane helix</keyword>
<dbReference type="InterPro" id="IPR000725">
    <property type="entry name" value="Olfact_rcpt"/>
</dbReference>
<dbReference type="PANTHER" id="PTHR26452">
    <property type="entry name" value="OLFACTORY RECEPTOR"/>
    <property type="match status" value="1"/>
</dbReference>
<dbReference type="GeneID" id="115457411"/>
<feature type="transmembrane region" description="Helical" evidence="13">
    <location>
        <begin position="61"/>
        <end position="82"/>
    </location>
</feature>
<evidence type="ECO:0000256" key="10">
    <source>
        <dbReference type="ARBA" id="ARBA00023180"/>
    </source>
</evidence>
<dbReference type="InParanoid" id="A0A6P7WXP3"/>
<keyword evidence="10" id="KW-0325">Glycoprotein</keyword>
<proteinExistence type="inferred from homology"/>
<dbReference type="Pfam" id="PF13853">
    <property type="entry name" value="7tm_4"/>
    <property type="match status" value="1"/>
</dbReference>
<evidence type="ECO:0000256" key="9">
    <source>
        <dbReference type="ARBA" id="ARBA00023170"/>
    </source>
</evidence>
<feature type="transmembrane region" description="Helical" evidence="13">
    <location>
        <begin position="162"/>
        <end position="183"/>
    </location>
</feature>
<dbReference type="KEGG" id="muo:115457411"/>
<dbReference type="GO" id="GO:0004930">
    <property type="term" value="F:G protein-coupled receptor activity"/>
    <property type="evidence" value="ECO:0007669"/>
    <property type="project" value="UniProtKB-KW"/>
</dbReference>
<dbReference type="SUPFAM" id="SSF81321">
    <property type="entry name" value="Family A G protein-coupled receptor-like"/>
    <property type="match status" value="1"/>
</dbReference>
<dbReference type="InterPro" id="IPR017452">
    <property type="entry name" value="GPCR_Rhodpsn_7TM"/>
</dbReference>
<evidence type="ECO:0000256" key="3">
    <source>
        <dbReference type="ARBA" id="ARBA00022606"/>
    </source>
</evidence>
<evidence type="ECO:0000256" key="11">
    <source>
        <dbReference type="ARBA" id="ARBA00023224"/>
    </source>
</evidence>
<keyword evidence="7 12" id="KW-0297">G-protein coupled receptor</keyword>
<evidence type="ECO:0000313" key="15">
    <source>
        <dbReference type="Proteomes" id="UP000515156"/>
    </source>
</evidence>
<evidence type="ECO:0000256" key="5">
    <source>
        <dbReference type="ARBA" id="ARBA00022725"/>
    </source>
</evidence>
<keyword evidence="8 13" id="KW-0472">Membrane</keyword>
<evidence type="ECO:0000256" key="7">
    <source>
        <dbReference type="ARBA" id="ARBA00023040"/>
    </source>
</evidence>
<dbReference type="OrthoDB" id="5967130at2759"/>
<dbReference type="GO" id="GO:0004984">
    <property type="term" value="F:olfactory receptor activity"/>
    <property type="evidence" value="ECO:0007669"/>
    <property type="project" value="InterPro"/>
</dbReference>
<evidence type="ECO:0000256" key="4">
    <source>
        <dbReference type="ARBA" id="ARBA00022692"/>
    </source>
</evidence>
<dbReference type="FunFam" id="1.20.1070.10:FF:000010">
    <property type="entry name" value="Olfactory receptor"/>
    <property type="match status" value="1"/>
</dbReference>
<feature type="transmembrane region" description="Helical" evidence="13">
    <location>
        <begin position="235"/>
        <end position="254"/>
    </location>
</feature>
<organism evidence="15 16">
    <name type="scientific">Microcaecilia unicolor</name>
    <dbReference type="NCBI Taxonomy" id="1415580"/>
    <lineage>
        <taxon>Eukaryota</taxon>
        <taxon>Metazoa</taxon>
        <taxon>Chordata</taxon>
        <taxon>Craniata</taxon>
        <taxon>Vertebrata</taxon>
        <taxon>Euteleostomi</taxon>
        <taxon>Amphibia</taxon>
        <taxon>Gymnophiona</taxon>
        <taxon>Siphonopidae</taxon>
        <taxon>Microcaecilia</taxon>
    </lineage>
</organism>
<dbReference type="InterPro" id="IPR050516">
    <property type="entry name" value="Olfactory_GPCR"/>
</dbReference>
<evidence type="ECO:0000259" key="14">
    <source>
        <dbReference type="PROSITE" id="PS50262"/>
    </source>
</evidence>
<dbReference type="Gene3D" id="1.20.1070.10">
    <property type="entry name" value="Rhodopsin 7-helix transmembrane proteins"/>
    <property type="match status" value="1"/>
</dbReference>
<gene>
    <name evidence="16" type="primary">LOC115457411</name>
</gene>
<reference evidence="16" key="1">
    <citation type="submission" date="2025-08" db="UniProtKB">
        <authorList>
            <consortium name="RefSeq"/>
        </authorList>
    </citation>
    <scope>IDENTIFICATION</scope>
</reference>
<keyword evidence="15" id="KW-1185">Reference proteome</keyword>
<evidence type="ECO:0000256" key="2">
    <source>
        <dbReference type="ARBA" id="ARBA00022475"/>
    </source>
</evidence>
<name>A0A6P7WXP3_9AMPH</name>
<keyword evidence="11 12" id="KW-0807">Transducer</keyword>
<evidence type="ECO:0000256" key="8">
    <source>
        <dbReference type="ARBA" id="ARBA00023136"/>
    </source>
</evidence>
<dbReference type="PRINTS" id="PR00237">
    <property type="entry name" value="GPCRRHODOPSN"/>
</dbReference>
<protein>
    <recommendedName>
        <fullName evidence="13">Olfactory receptor</fullName>
    </recommendedName>
</protein>
<feature type="transmembrane region" description="Helical" evidence="13">
    <location>
        <begin position="20"/>
        <end position="40"/>
    </location>
</feature>
<keyword evidence="3 13" id="KW-0716">Sensory transduction</keyword>
<evidence type="ECO:0000256" key="12">
    <source>
        <dbReference type="RuleBase" id="RU000688"/>
    </source>
</evidence>
<keyword evidence="5 13" id="KW-0552">Olfaction</keyword>
<feature type="domain" description="G-protein coupled receptors family 1 profile" evidence="14">
    <location>
        <begin position="3"/>
        <end position="252"/>
    </location>
</feature>
<dbReference type="PROSITE" id="PS00237">
    <property type="entry name" value="G_PROTEIN_RECEP_F1_1"/>
    <property type="match status" value="1"/>
</dbReference>
<dbReference type="GO" id="GO:0005886">
    <property type="term" value="C:plasma membrane"/>
    <property type="evidence" value="ECO:0007669"/>
    <property type="project" value="UniProtKB-SubCell"/>
</dbReference>
<feature type="transmembrane region" description="Helical" evidence="13">
    <location>
        <begin position="204"/>
        <end position="223"/>
    </location>
</feature>
<comment type="similarity">
    <text evidence="12">Belongs to the G-protein coupled receptor 1 family.</text>
</comment>
<dbReference type="PRINTS" id="PR00245">
    <property type="entry name" value="OLFACTORYR"/>
</dbReference>
<dbReference type="Proteomes" id="UP000515156">
    <property type="component" value="Chromosome 14"/>
</dbReference>
<keyword evidence="4 12" id="KW-0812">Transmembrane</keyword>
<feature type="transmembrane region" description="Helical" evidence="13">
    <location>
        <begin position="102"/>
        <end position="124"/>
    </location>
</feature>
<evidence type="ECO:0000256" key="6">
    <source>
        <dbReference type="ARBA" id="ARBA00022989"/>
    </source>
</evidence>
<evidence type="ECO:0000256" key="1">
    <source>
        <dbReference type="ARBA" id="ARBA00004651"/>
    </source>
</evidence>
<keyword evidence="2 13" id="KW-1003">Cell membrane</keyword>
<comment type="subcellular location">
    <subcellularLocation>
        <location evidence="1 13">Cell membrane</location>
        <topology evidence="1 13">Multi-pass membrane protein</topology>
    </subcellularLocation>
</comment>
<keyword evidence="9 12" id="KW-0675">Receptor</keyword>
<dbReference type="CDD" id="cd13954">
    <property type="entry name" value="7tmA_OR"/>
    <property type="match status" value="1"/>
</dbReference>
<evidence type="ECO:0000313" key="16">
    <source>
        <dbReference type="RefSeq" id="XP_030042689.1"/>
    </source>
</evidence>
<sequence>MLGNLTIITVTCLDPHLHTPMYFFLCNLSFIDISYTTLTLPKLLDIFLTKSQRISSVGCFTQLYLFIALTYVEFFLLTAMAYDRYVAICHPLHYPIIVNEKVSVLMATGCWTFGFLVPVAATVLMSHFSYCGSHEINHFFCDISSLLALSCSRTYVIEGMSLVFGIIIALPCFMTILISYIYIISTILRIRSAEGRRKAFSTCSSHLTVVILFYGTIMCLYMRPMSVQSLGQNKLLSLLFNVLIPILNPLIYSLKNREVKGALKKLFIRK</sequence>
<accession>A0A6P7WXP3</accession>